<dbReference type="FunCoup" id="A7TLD2">
    <property type="interactions" value="449"/>
</dbReference>
<organism evidence="18">
    <name type="scientific">Vanderwaltozyma polyspora (strain ATCC 22028 / DSM 70294 / BCRC 21397 / CBS 2163 / NBRC 10782 / NRRL Y-8283 / UCD 57-17)</name>
    <name type="common">Kluyveromyces polysporus</name>
    <dbReference type="NCBI Taxonomy" id="436907"/>
    <lineage>
        <taxon>Eukaryota</taxon>
        <taxon>Fungi</taxon>
        <taxon>Dikarya</taxon>
        <taxon>Ascomycota</taxon>
        <taxon>Saccharomycotina</taxon>
        <taxon>Saccharomycetes</taxon>
        <taxon>Saccharomycetales</taxon>
        <taxon>Saccharomycetaceae</taxon>
        <taxon>Vanderwaltozyma</taxon>
    </lineage>
</organism>
<dbReference type="Gene3D" id="3.30.460.10">
    <property type="entry name" value="Beta Polymerase, domain 2"/>
    <property type="match status" value="1"/>
</dbReference>
<sequence>MSKKRKLKIVKPKKLRKSSINKIRKNFNLFNEIDDIDNYDKLIDMEKSNNNRFLVLQDTDGIDKIDEIPIVDIESDTSNDDIDNLEDSLKDNNDFIAVSSTSEEDYDDISEDEDTDGNESSHADERTLNTEFPWLLNHDHSKQKEIIDWLTLEIKDFVAYISPSKEEIEIRNVTISKIRNSLKELWSDSDLHVFGSYATDLYLPSSDIDCVVNSENGDKENRNDLYSLATHFKRNGLAIQVEVIAKARVPIIKFVEPNSKLHIDISFERLNGLEVAKIIREWLDDTPGLRELVLIVKQFLAARRLNNVHTGGLGGLSIICLVYSFLKLHPRIITNDIDPIDNLGVLLIDFFELYGKNFAYDDVAISFLDGRTSYMPKSEFKQFQPVRNPFSLAIQDPNDPYNNISRGSFNLRDIKKAFSGAFDLLTNVCFEMDFATFKDRVGRSILGNVIKYRGEKRDFKDERDLIENAAILTNEEYHRKRSRIVHEDIFLDTTDSEPDLDEEQDMYHIDIPVPKKRKVQKERTINPAILLAQKRSKLKSSKSDSKSEKPNKKKQLPDKFIDSLMGIVSDDEQEEGEEGKNSIKQKISGHSRSKDNKKYETTTDYNSDEEKIELKKKVDAQTRRDYWLSKGQSMSTIATT</sequence>
<dbReference type="OrthoDB" id="273917at2759"/>
<feature type="domain" description="Poly(A) RNA polymerase mitochondrial-like central palm" evidence="16">
    <location>
        <begin position="151"/>
        <end position="282"/>
    </location>
</feature>
<dbReference type="GO" id="GO:0071051">
    <property type="term" value="P:poly(A)-dependent snoRNA 3'-end processing"/>
    <property type="evidence" value="ECO:0007669"/>
    <property type="project" value="UniProtKB-ARBA"/>
</dbReference>
<dbReference type="Gene3D" id="1.10.1410.10">
    <property type="match status" value="1"/>
</dbReference>
<dbReference type="SUPFAM" id="SSF81631">
    <property type="entry name" value="PAP/OAS1 substrate-binding domain"/>
    <property type="match status" value="1"/>
</dbReference>
<evidence type="ECO:0000256" key="5">
    <source>
        <dbReference type="ARBA" id="ARBA00022618"/>
    </source>
</evidence>
<dbReference type="GO" id="GO:0046872">
    <property type="term" value="F:metal ion binding"/>
    <property type="evidence" value="ECO:0007669"/>
    <property type="project" value="UniProtKB-KW"/>
</dbReference>
<dbReference type="EC" id="2.7.7.19" evidence="4"/>
<keyword evidence="18" id="KW-1185">Reference proteome</keyword>
<dbReference type="SUPFAM" id="SSF81301">
    <property type="entry name" value="Nucleotidyltransferase"/>
    <property type="match status" value="1"/>
</dbReference>
<dbReference type="Pfam" id="PF03828">
    <property type="entry name" value="PAP_assoc"/>
    <property type="match status" value="1"/>
</dbReference>
<feature type="region of interest" description="Disordered" evidence="14">
    <location>
        <begin position="101"/>
        <end position="124"/>
    </location>
</feature>
<dbReference type="CDD" id="cd05402">
    <property type="entry name" value="NT_PAP_TUTase"/>
    <property type="match status" value="1"/>
</dbReference>
<dbReference type="GO" id="GO:1990817">
    <property type="term" value="F:poly(A) RNA polymerase activity"/>
    <property type="evidence" value="ECO:0007669"/>
    <property type="project" value="UniProtKB-EC"/>
</dbReference>
<evidence type="ECO:0000256" key="6">
    <source>
        <dbReference type="ARBA" id="ARBA00022679"/>
    </source>
</evidence>
<dbReference type="InParanoid" id="A7TLD2"/>
<evidence type="ECO:0000256" key="3">
    <source>
        <dbReference type="ARBA" id="ARBA00008593"/>
    </source>
</evidence>
<dbReference type="InterPro" id="IPR002058">
    <property type="entry name" value="PAP_assoc"/>
</dbReference>
<reference evidence="17 18" key="1">
    <citation type="journal article" date="2007" name="Proc. Natl. Acad. Sci. U.S.A.">
        <title>Independent sorting-out of thousands of duplicated gene pairs in two yeast species descended from a whole-genome duplication.</title>
        <authorList>
            <person name="Scannell D.R."/>
            <person name="Frank A.C."/>
            <person name="Conant G.C."/>
            <person name="Byrne K.P."/>
            <person name="Woolfit M."/>
            <person name="Wolfe K.H."/>
        </authorList>
    </citation>
    <scope>NUCLEOTIDE SEQUENCE [LARGE SCALE GENOMIC DNA]</scope>
    <source>
        <strain evidence="18">ATCC 22028 / DSM 70294 / BCRC 21397 / CBS 2163 / NBRC 10782 / NRRL Y-8283 / UCD 57-17</strain>
    </source>
</reference>
<evidence type="ECO:0000313" key="17">
    <source>
        <dbReference type="EMBL" id="EDO16913.1"/>
    </source>
</evidence>
<evidence type="ECO:0000259" key="15">
    <source>
        <dbReference type="Pfam" id="PF03828"/>
    </source>
</evidence>
<evidence type="ECO:0000256" key="13">
    <source>
        <dbReference type="ARBA" id="ARBA00048830"/>
    </source>
</evidence>
<keyword evidence="8" id="KW-0479">Metal-binding</keyword>
<dbReference type="PhylomeDB" id="A7TLD2"/>
<dbReference type="InterPro" id="IPR043519">
    <property type="entry name" value="NT_sf"/>
</dbReference>
<feature type="domain" description="PAP-associated" evidence="15">
    <location>
        <begin position="342"/>
        <end position="402"/>
    </location>
</feature>
<dbReference type="GO" id="GO:0071036">
    <property type="term" value="P:nuclear polyadenylation-dependent snoRNA catabolic process"/>
    <property type="evidence" value="ECO:0007669"/>
    <property type="project" value="UniProtKB-ARBA"/>
</dbReference>
<dbReference type="GO" id="GO:0071037">
    <property type="term" value="P:nuclear polyadenylation-dependent snRNA catabolic process"/>
    <property type="evidence" value="ECO:0007669"/>
    <property type="project" value="UniProtKB-ARBA"/>
</dbReference>
<comment type="cofactor">
    <cofactor evidence="1">
        <name>Mn(2+)</name>
        <dbReference type="ChEBI" id="CHEBI:29035"/>
    </cofactor>
</comment>
<gene>
    <name evidence="17" type="ORF">Kpol_1020p21</name>
</gene>
<dbReference type="GO" id="GO:0034475">
    <property type="term" value="P:U4 snRNA 3'-end processing"/>
    <property type="evidence" value="ECO:0007669"/>
    <property type="project" value="UniProtKB-ARBA"/>
</dbReference>
<evidence type="ECO:0000256" key="2">
    <source>
        <dbReference type="ARBA" id="ARBA00001946"/>
    </source>
</evidence>
<dbReference type="GO" id="GO:0071039">
    <property type="term" value="P:nuclear polyadenylation-dependent CUT catabolic process"/>
    <property type="evidence" value="ECO:0007669"/>
    <property type="project" value="UniProtKB-ARBA"/>
</dbReference>
<keyword evidence="7" id="KW-0548">Nucleotidyltransferase</keyword>
<comment type="similarity">
    <text evidence="3">Belongs to the DNA polymerase type-B-like family.</text>
</comment>
<accession>A7TLD2</accession>
<dbReference type="GO" id="GO:0003729">
    <property type="term" value="F:mRNA binding"/>
    <property type="evidence" value="ECO:0007669"/>
    <property type="project" value="TreeGrafter"/>
</dbReference>
<dbReference type="eggNOG" id="KOG1906">
    <property type="taxonomic scope" value="Eukaryota"/>
</dbReference>
<feature type="region of interest" description="Disordered" evidence="14">
    <location>
        <begin position="516"/>
        <end position="609"/>
    </location>
</feature>
<evidence type="ECO:0000256" key="9">
    <source>
        <dbReference type="ARBA" id="ARBA00022776"/>
    </source>
</evidence>
<dbReference type="STRING" id="436907.A7TLD2"/>
<evidence type="ECO:0000256" key="11">
    <source>
        <dbReference type="ARBA" id="ARBA00023211"/>
    </source>
</evidence>
<evidence type="ECO:0000256" key="10">
    <source>
        <dbReference type="ARBA" id="ARBA00022842"/>
    </source>
</evidence>
<evidence type="ECO:0000256" key="14">
    <source>
        <dbReference type="SAM" id="MobiDB-lite"/>
    </source>
</evidence>
<evidence type="ECO:0000256" key="4">
    <source>
        <dbReference type="ARBA" id="ARBA00012388"/>
    </source>
</evidence>
<dbReference type="GO" id="GO:0071042">
    <property type="term" value="P:nuclear polyadenylation-dependent mRNA catabolic process"/>
    <property type="evidence" value="ECO:0007669"/>
    <property type="project" value="UniProtKB-ARBA"/>
</dbReference>
<evidence type="ECO:0000259" key="16">
    <source>
        <dbReference type="Pfam" id="PF22600"/>
    </source>
</evidence>
<dbReference type="GO" id="GO:0071044">
    <property type="term" value="P:histone mRNA catabolic process"/>
    <property type="evidence" value="ECO:0007669"/>
    <property type="project" value="UniProtKB-ARBA"/>
</dbReference>
<evidence type="ECO:0000256" key="8">
    <source>
        <dbReference type="ARBA" id="ARBA00022723"/>
    </source>
</evidence>
<keyword evidence="6" id="KW-0808">Transferase</keyword>
<dbReference type="KEGG" id="vpo:Kpol_1020p21"/>
<dbReference type="Pfam" id="PF22600">
    <property type="entry name" value="MTPAP-like_central"/>
    <property type="match status" value="1"/>
</dbReference>
<dbReference type="GO" id="GO:0043634">
    <property type="term" value="P:polyadenylation-dependent ncRNA catabolic process"/>
    <property type="evidence" value="ECO:0007669"/>
    <property type="project" value="TreeGrafter"/>
</dbReference>
<dbReference type="AlphaFoldDB" id="A7TLD2"/>
<dbReference type="GO" id="GO:0005730">
    <property type="term" value="C:nucleolus"/>
    <property type="evidence" value="ECO:0007669"/>
    <property type="project" value="TreeGrafter"/>
</dbReference>
<dbReference type="GO" id="GO:0071038">
    <property type="term" value="P:TRAMP-dependent tRNA surveillance pathway"/>
    <property type="evidence" value="ECO:0007669"/>
    <property type="project" value="UniProtKB-ARBA"/>
</dbReference>
<evidence type="ECO:0000256" key="7">
    <source>
        <dbReference type="ARBA" id="ARBA00022695"/>
    </source>
</evidence>
<dbReference type="EMBL" id="DS480414">
    <property type="protein sequence ID" value="EDO16913.1"/>
    <property type="molecule type" value="Genomic_DNA"/>
</dbReference>
<keyword evidence="10" id="KW-0460">Magnesium</keyword>
<protein>
    <recommendedName>
        <fullName evidence="4">polynucleotide adenylyltransferase</fullName>
        <ecNumber evidence="4">2.7.7.19</ecNumber>
    </recommendedName>
</protein>
<dbReference type="FunFam" id="1.10.1410.10:FF:000003">
    <property type="entry name" value="non-canonical poly(A) RNA polymerase PAPD7"/>
    <property type="match status" value="1"/>
</dbReference>
<feature type="compositionally biased region" description="Basic and acidic residues" evidence="14">
    <location>
        <begin position="541"/>
        <end position="561"/>
    </location>
</feature>
<dbReference type="InterPro" id="IPR045862">
    <property type="entry name" value="Trf4-like"/>
</dbReference>
<evidence type="ECO:0000256" key="1">
    <source>
        <dbReference type="ARBA" id="ARBA00001936"/>
    </source>
</evidence>
<dbReference type="OMA" id="IIKQFLH"/>
<dbReference type="GeneID" id="5545099"/>
<dbReference type="RefSeq" id="XP_001644771.1">
    <property type="nucleotide sequence ID" value="XM_001644721.1"/>
</dbReference>
<dbReference type="InterPro" id="IPR054708">
    <property type="entry name" value="MTPAP-like_central"/>
</dbReference>
<dbReference type="GO" id="GO:0071035">
    <property type="term" value="P:nuclear polyadenylation-dependent rRNA catabolic process"/>
    <property type="evidence" value="ECO:0007669"/>
    <property type="project" value="UniProtKB-ARBA"/>
</dbReference>
<dbReference type="PANTHER" id="PTHR23092:SF15">
    <property type="entry name" value="INACTIVE NON-CANONICAL POLY(A) RNA POLYMERASE PROTEIN TRF4-2-RELATED"/>
    <property type="match status" value="1"/>
</dbReference>
<evidence type="ECO:0000313" key="18">
    <source>
        <dbReference type="Proteomes" id="UP000000267"/>
    </source>
</evidence>
<feature type="compositionally biased region" description="Acidic residues" evidence="14">
    <location>
        <begin position="102"/>
        <end position="117"/>
    </location>
</feature>
<keyword evidence="9" id="KW-0498">Mitosis</keyword>
<dbReference type="HOGENOM" id="CLU_013572_5_0_1"/>
<name>A7TLD2_VANPO</name>
<dbReference type="GO" id="GO:0051301">
    <property type="term" value="P:cell division"/>
    <property type="evidence" value="ECO:0007669"/>
    <property type="project" value="UniProtKB-KW"/>
</dbReference>
<proteinExistence type="inferred from homology"/>
<evidence type="ECO:0000256" key="12">
    <source>
        <dbReference type="ARBA" id="ARBA00023306"/>
    </source>
</evidence>
<keyword evidence="12" id="KW-0131">Cell cycle</keyword>
<keyword evidence="11" id="KW-0464">Manganese</keyword>
<feature type="compositionally biased region" description="Basic and acidic residues" evidence="14">
    <location>
        <begin position="592"/>
        <end position="601"/>
    </location>
</feature>
<comment type="cofactor">
    <cofactor evidence="2">
        <name>Mg(2+)</name>
        <dbReference type="ChEBI" id="CHEBI:18420"/>
    </cofactor>
</comment>
<dbReference type="PANTHER" id="PTHR23092">
    <property type="entry name" value="POLY(A) RNA POLYMERASE"/>
    <property type="match status" value="1"/>
</dbReference>
<keyword evidence="5" id="KW-0132">Cell division</keyword>
<dbReference type="Proteomes" id="UP000000267">
    <property type="component" value="Unassembled WGS sequence"/>
</dbReference>
<comment type="catalytic activity">
    <reaction evidence="13">
        <text>RNA(n) + ATP = RNA(n)-3'-adenine ribonucleotide + diphosphate</text>
        <dbReference type="Rhea" id="RHEA:11332"/>
        <dbReference type="Rhea" id="RHEA-COMP:14527"/>
        <dbReference type="Rhea" id="RHEA-COMP:17347"/>
        <dbReference type="ChEBI" id="CHEBI:30616"/>
        <dbReference type="ChEBI" id="CHEBI:33019"/>
        <dbReference type="ChEBI" id="CHEBI:140395"/>
        <dbReference type="ChEBI" id="CHEBI:173115"/>
        <dbReference type="EC" id="2.7.7.19"/>
    </reaction>
</comment>
<dbReference type="GO" id="GO:0031499">
    <property type="term" value="C:TRAMP complex"/>
    <property type="evidence" value="ECO:0007669"/>
    <property type="project" value="TreeGrafter"/>
</dbReference>
<dbReference type="FunFam" id="3.30.460.10:FF:000006">
    <property type="entry name" value="non-canonical poly(A) RNA polymerase PAPD5"/>
    <property type="match status" value="1"/>
</dbReference>